<dbReference type="EMBL" id="CAJNOU010001649">
    <property type="protein sequence ID" value="CAF1234327.1"/>
    <property type="molecule type" value="Genomic_DNA"/>
</dbReference>
<reference evidence="3" key="1">
    <citation type="submission" date="2021-02" db="EMBL/GenBank/DDBJ databases">
        <authorList>
            <person name="Nowell W R."/>
        </authorList>
    </citation>
    <scope>NUCLEOTIDE SEQUENCE</scope>
</reference>
<evidence type="ECO:0000256" key="1">
    <source>
        <dbReference type="ARBA" id="ARBA00001966"/>
    </source>
</evidence>
<keyword evidence="2" id="KW-0479">Metal-binding</keyword>
<comment type="caution">
    <text evidence="3">The sequence shown here is derived from an EMBL/GenBank/DDBJ whole genome shotgun (WGS) entry which is preliminary data.</text>
</comment>
<dbReference type="InterPro" id="IPR058240">
    <property type="entry name" value="rSAM_sf"/>
</dbReference>
<dbReference type="InterPro" id="IPR051196">
    <property type="entry name" value="RSAD2/Viperin_antiviral"/>
</dbReference>
<sequence>MHRLTVAIARMGFNVSELNPADSHGVFGEYWQNRGPAVEEKLALTTVGLLVQHHLVNPRLVQNKINFSDGEPFLIDHGRYVGKLKRFAKEKCHMATSIVSNGSLISEKWFKIYSKYLDIFAIACDSLDDECNRQAG</sequence>
<accession>A0A814YWU3</accession>
<dbReference type="Gene3D" id="3.20.20.70">
    <property type="entry name" value="Aldolase class I"/>
    <property type="match status" value="1"/>
</dbReference>
<keyword evidence="2" id="KW-0004">4Fe-4S</keyword>
<dbReference type="AlphaFoldDB" id="A0A814YWU3"/>
<gene>
    <name evidence="3" type="ORF">SEV965_LOCUS22872</name>
</gene>
<organism evidence="3 4">
    <name type="scientific">Rotaria sordida</name>
    <dbReference type="NCBI Taxonomy" id="392033"/>
    <lineage>
        <taxon>Eukaryota</taxon>
        <taxon>Metazoa</taxon>
        <taxon>Spiralia</taxon>
        <taxon>Gnathifera</taxon>
        <taxon>Rotifera</taxon>
        <taxon>Eurotatoria</taxon>
        <taxon>Bdelloidea</taxon>
        <taxon>Philodinida</taxon>
        <taxon>Philodinidae</taxon>
        <taxon>Rotaria</taxon>
    </lineage>
</organism>
<dbReference type="PANTHER" id="PTHR21339">
    <property type="entry name" value="RADICAL S-ADENOSYL METHIONINE DOMAIN-CONTAINING PROTEIN 2"/>
    <property type="match status" value="1"/>
</dbReference>
<dbReference type="PANTHER" id="PTHR21339:SF0">
    <property type="entry name" value="S-ADENOSYLMETHIONINE-DEPENDENT NUCLEOTIDE DEHYDRATASE RSAD2"/>
    <property type="match status" value="1"/>
</dbReference>
<dbReference type="GO" id="GO:0051539">
    <property type="term" value="F:4 iron, 4 sulfur cluster binding"/>
    <property type="evidence" value="ECO:0007669"/>
    <property type="project" value="UniProtKB-KW"/>
</dbReference>
<dbReference type="SUPFAM" id="SSF102114">
    <property type="entry name" value="Radical SAM enzymes"/>
    <property type="match status" value="1"/>
</dbReference>
<dbReference type="Proteomes" id="UP000663889">
    <property type="component" value="Unassembled WGS sequence"/>
</dbReference>
<proteinExistence type="predicted"/>
<protein>
    <submittedName>
        <fullName evidence="3">Uncharacterized protein</fullName>
    </submittedName>
</protein>
<keyword evidence="2" id="KW-0411">Iron-sulfur</keyword>
<dbReference type="InterPro" id="IPR013785">
    <property type="entry name" value="Aldolase_TIM"/>
</dbReference>
<evidence type="ECO:0000313" key="4">
    <source>
        <dbReference type="Proteomes" id="UP000663889"/>
    </source>
</evidence>
<evidence type="ECO:0000256" key="2">
    <source>
        <dbReference type="ARBA" id="ARBA00022485"/>
    </source>
</evidence>
<evidence type="ECO:0000313" key="3">
    <source>
        <dbReference type="EMBL" id="CAF1234327.1"/>
    </source>
</evidence>
<comment type="cofactor">
    <cofactor evidence="1">
        <name>[4Fe-4S] cluster</name>
        <dbReference type="ChEBI" id="CHEBI:49883"/>
    </cofactor>
</comment>
<name>A0A814YWU3_9BILA</name>
<keyword evidence="2" id="KW-0408">Iron</keyword>